<accession>A0A918LEM0</accession>
<proteinExistence type="inferred from homology"/>
<dbReference type="AlphaFoldDB" id="A0A918LEM0"/>
<dbReference type="Pfam" id="PF04542">
    <property type="entry name" value="Sigma70_r2"/>
    <property type="match status" value="1"/>
</dbReference>
<dbReference type="InterPro" id="IPR036388">
    <property type="entry name" value="WH-like_DNA-bd_sf"/>
</dbReference>
<dbReference type="Pfam" id="PF08281">
    <property type="entry name" value="Sigma70_r4_2"/>
    <property type="match status" value="1"/>
</dbReference>
<feature type="domain" description="RNA polymerase sigma factor 70 region 4 type 2" evidence="6">
    <location>
        <begin position="123"/>
        <end position="174"/>
    </location>
</feature>
<dbReference type="InterPro" id="IPR014284">
    <property type="entry name" value="RNA_pol_sigma-70_dom"/>
</dbReference>
<dbReference type="InterPro" id="IPR013325">
    <property type="entry name" value="RNA_pol_sigma_r2"/>
</dbReference>
<dbReference type="InterPro" id="IPR013324">
    <property type="entry name" value="RNA_pol_sigma_r3/r4-like"/>
</dbReference>
<evidence type="ECO:0000256" key="3">
    <source>
        <dbReference type="ARBA" id="ARBA00023082"/>
    </source>
</evidence>
<evidence type="ECO:0000259" key="6">
    <source>
        <dbReference type="Pfam" id="PF08281"/>
    </source>
</evidence>
<dbReference type="Gene3D" id="1.10.1740.10">
    <property type="match status" value="1"/>
</dbReference>
<keyword evidence="7" id="KW-0240">DNA-directed RNA polymerase</keyword>
<dbReference type="Gene3D" id="1.10.10.10">
    <property type="entry name" value="Winged helix-like DNA-binding domain superfamily/Winged helix DNA-binding domain"/>
    <property type="match status" value="1"/>
</dbReference>
<dbReference type="SUPFAM" id="SSF88659">
    <property type="entry name" value="Sigma3 and sigma4 domains of RNA polymerase sigma factors"/>
    <property type="match status" value="1"/>
</dbReference>
<dbReference type="PANTHER" id="PTHR43133:SF25">
    <property type="entry name" value="RNA POLYMERASE SIGMA FACTOR RFAY-RELATED"/>
    <property type="match status" value="1"/>
</dbReference>
<sequence>MAADDVRPDLLAEDAATVFGDLFDRYARSVHRYLARRVGEGAADDLLAETFVTAWAARRRYDPGRAAVRVWLFGIATNLCRKHRRDELRNLDLSARLSRREVGTALPESEAIDRVDAAARVGRLASALIALPAADRDVLLLTAWAGLTPAEAGAALGIPAGTARSRLHRARSALRTAEARLATAPTQDGETT</sequence>
<dbReference type="GO" id="GO:0006352">
    <property type="term" value="P:DNA-templated transcription initiation"/>
    <property type="evidence" value="ECO:0007669"/>
    <property type="project" value="InterPro"/>
</dbReference>
<feature type="domain" description="RNA polymerase sigma-70 region 2" evidence="5">
    <location>
        <begin position="22"/>
        <end position="87"/>
    </location>
</feature>
<dbReference type="GO" id="GO:0000428">
    <property type="term" value="C:DNA-directed RNA polymerase complex"/>
    <property type="evidence" value="ECO:0007669"/>
    <property type="project" value="UniProtKB-KW"/>
</dbReference>
<evidence type="ECO:0000313" key="7">
    <source>
        <dbReference type="EMBL" id="GGS39053.1"/>
    </source>
</evidence>
<reference evidence="7" key="1">
    <citation type="journal article" date="2014" name="Int. J. Syst. Evol. Microbiol.">
        <title>Complete genome sequence of Corynebacterium casei LMG S-19264T (=DSM 44701T), isolated from a smear-ripened cheese.</title>
        <authorList>
            <consortium name="US DOE Joint Genome Institute (JGI-PGF)"/>
            <person name="Walter F."/>
            <person name="Albersmeier A."/>
            <person name="Kalinowski J."/>
            <person name="Ruckert C."/>
        </authorList>
    </citation>
    <scope>NUCLEOTIDE SEQUENCE</scope>
    <source>
        <strain evidence="7">JCM 3276</strain>
    </source>
</reference>
<keyword evidence="4" id="KW-0804">Transcription</keyword>
<dbReference type="GO" id="GO:0003677">
    <property type="term" value="F:DNA binding"/>
    <property type="evidence" value="ECO:0007669"/>
    <property type="project" value="InterPro"/>
</dbReference>
<reference evidence="7" key="2">
    <citation type="submission" date="2020-09" db="EMBL/GenBank/DDBJ databases">
        <authorList>
            <person name="Sun Q."/>
            <person name="Ohkuma M."/>
        </authorList>
    </citation>
    <scope>NUCLEOTIDE SEQUENCE</scope>
    <source>
        <strain evidence="7">JCM 3276</strain>
    </source>
</reference>
<dbReference type="CDD" id="cd06171">
    <property type="entry name" value="Sigma70_r4"/>
    <property type="match status" value="1"/>
</dbReference>
<evidence type="ECO:0000313" key="8">
    <source>
        <dbReference type="Proteomes" id="UP000660680"/>
    </source>
</evidence>
<name>A0A918LEM0_9PSEU</name>
<organism evidence="7 8">
    <name type="scientific">Actinokineospora fastidiosa</name>
    <dbReference type="NCBI Taxonomy" id="1816"/>
    <lineage>
        <taxon>Bacteria</taxon>
        <taxon>Bacillati</taxon>
        <taxon>Actinomycetota</taxon>
        <taxon>Actinomycetes</taxon>
        <taxon>Pseudonocardiales</taxon>
        <taxon>Pseudonocardiaceae</taxon>
        <taxon>Actinokineospora</taxon>
    </lineage>
</organism>
<gene>
    <name evidence="7" type="primary">rpoE</name>
    <name evidence="7" type="ORF">GCM10010171_37500</name>
</gene>
<dbReference type="PANTHER" id="PTHR43133">
    <property type="entry name" value="RNA POLYMERASE ECF-TYPE SIGMA FACTO"/>
    <property type="match status" value="1"/>
</dbReference>
<comment type="caution">
    <text evidence="7">The sequence shown here is derived from an EMBL/GenBank/DDBJ whole genome shotgun (WGS) entry which is preliminary data.</text>
</comment>
<dbReference type="EMBL" id="BMRB01000002">
    <property type="protein sequence ID" value="GGS39053.1"/>
    <property type="molecule type" value="Genomic_DNA"/>
</dbReference>
<keyword evidence="8" id="KW-1185">Reference proteome</keyword>
<dbReference type="Proteomes" id="UP000660680">
    <property type="component" value="Unassembled WGS sequence"/>
</dbReference>
<protein>
    <submittedName>
        <fullName evidence="7">DNA-directed RNA polymerase sigma-70 factor</fullName>
    </submittedName>
</protein>
<dbReference type="InterPro" id="IPR007627">
    <property type="entry name" value="RNA_pol_sigma70_r2"/>
</dbReference>
<dbReference type="NCBIfam" id="TIGR02937">
    <property type="entry name" value="sigma70-ECF"/>
    <property type="match status" value="1"/>
</dbReference>
<dbReference type="RefSeq" id="WP_229787011.1">
    <property type="nucleotide sequence ID" value="NZ_BMRB01000002.1"/>
</dbReference>
<keyword evidence="3" id="KW-0731">Sigma factor</keyword>
<evidence type="ECO:0000256" key="2">
    <source>
        <dbReference type="ARBA" id="ARBA00023015"/>
    </source>
</evidence>
<evidence type="ECO:0000256" key="1">
    <source>
        <dbReference type="ARBA" id="ARBA00010641"/>
    </source>
</evidence>
<comment type="similarity">
    <text evidence="1">Belongs to the sigma-70 factor family. ECF subfamily.</text>
</comment>
<dbReference type="GO" id="GO:0016987">
    <property type="term" value="F:sigma factor activity"/>
    <property type="evidence" value="ECO:0007669"/>
    <property type="project" value="UniProtKB-KW"/>
</dbReference>
<dbReference type="SUPFAM" id="SSF88946">
    <property type="entry name" value="Sigma2 domain of RNA polymerase sigma factors"/>
    <property type="match status" value="1"/>
</dbReference>
<dbReference type="InterPro" id="IPR039425">
    <property type="entry name" value="RNA_pol_sigma-70-like"/>
</dbReference>
<evidence type="ECO:0000259" key="5">
    <source>
        <dbReference type="Pfam" id="PF04542"/>
    </source>
</evidence>
<evidence type="ECO:0000256" key="4">
    <source>
        <dbReference type="ARBA" id="ARBA00023163"/>
    </source>
</evidence>
<keyword evidence="2" id="KW-0805">Transcription regulation</keyword>
<dbReference type="InterPro" id="IPR013249">
    <property type="entry name" value="RNA_pol_sigma70_r4_t2"/>
</dbReference>